<dbReference type="OrthoDB" id="7038965at2"/>
<dbReference type="Proteomes" id="UP000183613">
    <property type="component" value="Unassembled WGS sequence"/>
</dbReference>
<comment type="caution">
    <text evidence="2">The sequence shown here is derived from an EMBL/GenBank/DDBJ whole genome shotgun (WGS) entry which is preliminary data.</text>
</comment>
<proteinExistence type="predicted"/>
<evidence type="ECO:0000256" key="1">
    <source>
        <dbReference type="SAM" id="MobiDB-lite"/>
    </source>
</evidence>
<organism evidence="2 3">
    <name type="scientific">Pseudomonas deceptionensis</name>
    <dbReference type="NCBI Taxonomy" id="882211"/>
    <lineage>
        <taxon>Bacteria</taxon>
        <taxon>Pseudomonadati</taxon>
        <taxon>Pseudomonadota</taxon>
        <taxon>Gammaproteobacteria</taxon>
        <taxon>Pseudomonadales</taxon>
        <taxon>Pseudomonadaceae</taxon>
        <taxon>Pseudomonas</taxon>
    </lineage>
</organism>
<reference evidence="2" key="1">
    <citation type="submission" date="2016-10" db="EMBL/GenBank/DDBJ databases">
        <authorList>
            <person name="Varghese N."/>
            <person name="Submissions S."/>
        </authorList>
    </citation>
    <scope>NUCLEOTIDE SEQUENCE [LARGE SCALE GENOMIC DNA]</scope>
    <source>
        <strain evidence="2">LMG 25555</strain>
    </source>
</reference>
<gene>
    <name evidence="2" type="ORF">SAMN04489800_2777</name>
</gene>
<evidence type="ECO:0000313" key="3">
    <source>
        <dbReference type="Proteomes" id="UP000183613"/>
    </source>
</evidence>
<dbReference type="PATRIC" id="fig|882211.3.peg.288"/>
<accession>A0A0J6JA83</accession>
<dbReference type="AlphaFoldDB" id="A0A0J6JA83"/>
<dbReference type="RefSeq" id="WP_048358240.1">
    <property type="nucleotide sequence ID" value="NZ_FNUD01000002.1"/>
</dbReference>
<name>A0A0J6JA83_PSEDM</name>
<feature type="region of interest" description="Disordered" evidence="1">
    <location>
        <begin position="44"/>
        <end position="65"/>
    </location>
</feature>
<keyword evidence="3" id="KW-1185">Reference proteome</keyword>
<dbReference type="EMBL" id="FNUD01000002">
    <property type="protein sequence ID" value="SEE91055.1"/>
    <property type="molecule type" value="Genomic_DNA"/>
</dbReference>
<protein>
    <submittedName>
        <fullName evidence="2">Uncharacterized protein</fullName>
    </submittedName>
</protein>
<evidence type="ECO:0000313" key="2">
    <source>
        <dbReference type="EMBL" id="SEE91055.1"/>
    </source>
</evidence>
<sequence length="65" mass="7048">MSEQQSSLAGLLSQVLAEQIKQTAILQRIATQQTQLITALAEEGIEQDPESEPLTYMSGAPRHPA</sequence>